<dbReference type="Proteomes" id="UP001379945">
    <property type="component" value="Unassembled WGS sequence"/>
</dbReference>
<dbReference type="EMBL" id="JBBUTI010000009">
    <property type="protein sequence ID" value="MEK8047560.1"/>
    <property type="molecule type" value="Genomic_DNA"/>
</dbReference>
<reference evidence="2 3" key="1">
    <citation type="submission" date="2024-04" db="EMBL/GenBank/DDBJ databases">
        <title>Novel species of the genus Ideonella isolated from streams.</title>
        <authorList>
            <person name="Lu H."/>
        </authorList>
    </citation>
    <scope>NUCLEOTIDE SEQUENCE [LARGE SCALE GENOMIC DNA]</scope>
    <source>
        <strain evidence="2 3">LYT19W</strain>
    </source>
</reference>
<keyword evidence="1" id="KW-1133">Transmembrane helix</keyword>
<gene>
    <name evidence="2" type="ORF">AACH00_14460</name>
</gene>
<sequence length="101" mass="11062">MFDQGWSSSLMFGLLANAPFVAISFALVGRGNRAPWMLLGPACFFLVSAAFMLVYSLLPVEPPLVRNLYLYLGVTTVPASSLYAAVLFKRFRSRRPDAVAA</sequence>
<proteinExistence type="predicted"/>
<accession>A0ABU9C6P9</accession>
<dbReference type="RefSeq" id="WP_341399866.1">
    <property type="nucleotide sequence ID" value="NZ_JBBUTI010000009.1"/>
</dbReference>
<evidence type="ECO:0000256" key="1">
    <source>
        <dbReference type="SAM" id="Phobius"/>
    </source>
</evidence>
<feature type="transmembrane region" description="Helical" evidence="1">
    <location>
        <begin position="36"/>
        <end position="56"/>
    </location>
</feature>
<name>A0ABU9C6P9_9BURK</name>
<protein>
    <submittedName>
        <fullName evidence="2">Uncharacterized protein</fullName>
    </submittedName>
</protein>
<evidence type="ECO:0000313" key="3">
    <source>
        <dbReference type="Proteomes" id="UP001379945"/>
    </source>
</evidence>
<feature type="transmembrane region" description="Helical" evidence="1">
    <location>
        <begin position="68"/>
        <end position="88"/>
    </location>
</feature>
<organism evidence="2 3">
    <name type="scientific">Ideonella margarita</name>
    <dbReference type="NCBI Taxonomy" id="2984191"/>
    <lineage>
        <taxon>Bacteria</taxon>
        <taxon>Pseudomonadati</taxon>
        <taxon>Pseudomonadota</taxon>
        <taxon>Betaproteobacteria</taxon>
        <taxon>Burkholderiales</taxon>
        <taxon>Sphaerotilaceae</taxon>
        <taxon>Ideonella</taxon>
    </lineage>
</organism>
<feature type="transmembrane region" description="Helical" evidence="1">
    <location>
        <begin position="6"/>
        <end position="29"/>
    </location>
</feature>
<keyword evidence="1" id="KW-0812">Transmembrane</keyword>
<keyword evidence="1" id="KW-0472">Membrane</keyword>
<comment type="caution">
    <text evidence="2">The sequence shown here is derived from an EMBL/GenBank/DDBJ whole genome shotgun (WGS) entry which is preliminary data.</text>
</comment>
<keyword evidence="3" id="KW-1185">Reference proteome</keyword>
<evidence type="ECO:0000313" key="2">
    <source>
        <dbReference type="EMBL" id="MEK8047560.1"/>
    </source>
</evidence>